<dbReference type="EMBL" id="JARYMX010000002">
    <property type="protein sequence ID" value="KAJ9562049.1"/>
    <property type="molecule type" value="Genomic_DNA"/>
</dbReference>
<dbReference type="CDD" id="cd01650">
    <property type="entry name" value="RT_nLTR_like"/>
    <property type="match status" value="1"/>
</dbReference>
<evidence type="ECO:0000259" key="1">
    <source>
        <dbReference type="PROSITE" id="PS50878"/>
    </source>
</evidence>
<organism evidence="2 3">
    <name type="scientific">Centaurea solstitialis</name>
    <name type="common">yellow star-thistle</name>
    <dbReference type="NCBI Taxonomy" id="347529"/>
    <lineage>
        <taxon>Eukaryota</taxon>
        <taxon>Viridiplantae</taxon>
        <taxon>Streptophyta</taxon>
        <taxon>Embryophyta</taxon>
        <taxon>Tracheophyta</taxon>
        <taxon>Spermatophyta</taxon>
        <taxon>Magnoliopsida</taxon>
        <taxon>eudicotyledons</taxon>
        <taxon>Gunneridae</taxon>
        <taxon>Pentapetalae</taxon>
        <taxon>asterids</taxon>
        <taxon>campanulids</taxon>
        <taxon>Asterales</taxon>
        <taxon>Asteraceae</taxon>
        <taxon>Carduoideae</taxon>
        <taxon>Cardueae</taxon>
        <taxon>Centaureinae</taxon>
        <taxon>Centaurea</taxon>
    </lineage>
</organism>
<proteinExistence type="predicted"/>
<dbReference type="PANTHER" id="PTHR33116">
    <property type="entry name" value="REVERSE TRANSCRIPTASE ZINC-BINDING DOMAIN-CONTAINING PROTEIN-RELATED-RELATED"/>
    <property type="match status" value="1"/>
</dbReference>
<sequence>MNPPLHKADFGVGCNASFLTLISKVANPIGLNEFRPISLIGILYKIISKVLAERLKKVIGSIISNVQSAFIKGRSILDGVLIANETTSFLKRNKRKGMVFKVDFEKAYDTVEWSFLLEGLENMGFGDKWRKWIEACLLSSRVSVLVNGSPTDEFPMERGLRQGDPLAPFLFLVVAECLHLLVKEAEGKGLFKGVKVGKDEVNVSHLQYADGAIFFGEWEIGNFLNLLKILECFHLVSGLKINLRKSKLFGVGVSLDEVQSWASRLGCGSGELLFVYLGLPVGGAMGKINSWQLVIDKMKSKLSKWKAKTISFGGRWTLVKSVLGSVSLYYFSLFSAPVSVIKLLERVRGGGGSSQSEESFKGCHWVKWSKVLESFHSGGLNVGDLKSLNLGLLAKWWWRFHEERDLFWVKVIKSIFGEEGGLRGDGEVRSRGSSVWSSIVKVGREIDNLGIHFSTSIGKEVGNGESTRFWEDNWLVEGSLRNKFSRLYHLEVNKLALVEERGVFNGDEWSWNLVWRREPRRREIGELEELQNLLRGVHPKRGKSDRLVWRLDPLNGFSVKSVRGLLEEARRRGSETQNKTIWLNAVPKKICIFVWHSKLRRLPVRVEVAKRGIDLDSILCPICGCEVETVDHALINCTRVKSLWERIGRWWKVECGECRSIEEIWSVSNQRGNSEKGTKRWLATSWCILYLLWSERNKLVFEQVNNSLDDLFLIFQRKSYEWITRRDKSLAVDWKSWLTDPYDV</sequence>
<dbReference type="AlphaFoldDB" id="A0AA38TJG6"/>
<dbReference type="Pfam" id="PF13966">
    <property type="entry name" value="zf-RVT"/>
    <property type="match status" value="1"/>
</dbReference>
<dbReference type="PANTHER" id="PTHR33116:SF81">
    <property type="entry name" value="RNA-DIRECTED DNA POLYMERASE"/>
    <property type="match status" value="1"/>
</dbReference>
<name>A0AA38TJG6_9ASTR</name>
<protein>
    <recommendedName>
        <fullName evidence="1">Reverse transcriptase domain-containing protein</fullName>
    </recommendedName>
</protein>
<evidence type="ECO:0000313" key="2">
    <source>
        <dbReference type="EMBL" id="KAJ9562049.1"/>
    </source>
</evidence>
<keyword evidence="3" id="KW-1185">Reference proteome</keyword>
<feature type="domain" description="Reverse transcriptase" evidence="1">
    <location>
        <begin position="3"/>
        <end position="281"/>
    </location>
</feature>
<reference evidence="2" key="1">
    <citation type="submission" date="2023-03" db="EMBL/GenBank/DDBJ databases">
        <title>Chromosome-scale reference genome and RAD-based genetic map of yellow starthistle (Centaurea solstitialis) reveal putative structural variation and QTLs associated with invader traits.</title>
        <authorList>
            <person name="Reatini B."/>
            <person name="Cang F.A."/>
            <person name="Jiang Q."/>
            <person name="Mckibben M.T.W."/>
            <person name="Barker M.S."/>
            <person name="Rieseberg L.H."/>
            <person name="Dlugosch K.M."/>
        </authorList>
    </citation>
    <scope>NUCLEOTIDE SEQUENCE</scope>
    <source>
        <strain evidence="2">CAN-66</strain>
        <tissue evidence="2">Leaf</tissue>
    </source>
</reference>
<dbReference type="InterPro" id="IPR000477">
    <property type="entry name" value="RT_dom"/>
</dbReference>
<dbReference type="PROSITE" id="PS50878">
    <property type="entry name" value="RT_POL"/>
    <property type="match status" value="1"/>
</dbReference>
<accession>A0AA38TJG6</accession>
<comment type="caution">
    <text evidence="2">The sequence shown here is derived from an EMBL/GenBank/DDBJ whole genome shotgun (WGS) entry which is preliminary data.</text>
</comment>
<dbReference type="Pfam" id="PF00078">
    <property type="entry name" value="RVT_1"/>
    <property type="match status" value="1"/>
</dbReference>
<dbReference type="Proteomes" id="UP001172457">
    <property type="component" value="Chromosome 2"/>
</dbReference>
<dbReference type="InterPro" id="IPR026960">
    <property type="entry name" value="RVT-Znf"/>
</dbReference>
<gene>
    <name evidence="2" type="ORF">OSB04_007209</name>
</gene>
<evidence type="ECO:0000313" key="3">
    <source>
        <dbReference type="Proteomes" id="UP001172457"/>
    </source>
</evidence>